<evidence type="ECO:0000256" key="1">
    <source>
        <dbReference type="ARBA" id="ARBA00021292"/>
    </source>
</evidence>
<feature type="domain" description="Glycosyl transferase family 1" evidence="4">
    <location>
        <begin position="176"/>
        <end position="342"/>
    </location>
</feature>
<keyword evidence="2 5" id="KW-0808">Transferase</keyword>
<dbReference type="PANTHER" id="PTHR12526">
    <property type="entry name" value="GLYCOSYLTRANSFERASE"/>
    <property type="match status" value="1"/>
</dbReference>
<feature type="region of interest" description="Disordered" evidence="3">
    <location>
        <begin position="369"/>
        <end position="405"/>
    </location>
</feature>
<dbReference type="RefSeq" id="WP_369226812.1">
    <property type="nucleotide sequence ID" value="NZ_CP163441.1"/>
</dbReference>
<reference evidence="5" key="1">
    <citation type="submission" date="2024-07" db="EMBL/GenBank/DDBJ databases">
        <authorList>
            <person name="Yu S.T."/>
        </authorList>
    </citation>
    <scope>NUCLEOTIDE SEQUENCE</scope>
    <source>
        <strain evidence="5">R39</strain>
    </source>
</reference>
<gene>
    <name evidence="5" type="ORF">AB5J52_40055</name>
</gene>
<evidence type="ECO:0000256" key="3">
    <source>
        <dbReference type="SAM" id="MobiDB-lite"/>
    </source>
</evidence>
<name>A0AB39QWT7_9ACTN</name>
<dbReference type="Gene3D" id="3.40.50.2000">
    <property type="entry name" value="Glycogen Phosphorylase B"/>
    <property type="match status" value="2"/>
</dbReference>
<dbReference type="EMBL" id="CP163441">
    <property type="protein sequence ID" value="XDQ47968.1"/>
    <property type="molecule type" value="Genomic_DNA"/>
</dbReference>
<dbReference type="PANTHER" id="PTHR12526:SF636">
    <property type="entry name" value="BLL3647 PROTEIN"/>
    <property type="match status" value="1"/>
</dbReference>
<evidence type="ECO:0000313" key="5">
    <source>
        <dbReference type="EMBL" id="XDQ47968.1"/>
    </source>
</evidence>
<accession>A0AB39QWT7</accession>
<dbReference type="GO" id="GO:0016757">
    <property type="term" value="F:glycosyltransferase activity"/>
    <property type="evidence" value="ECO:0007669"/>
    <property type="project" value="UniProtKB-KW"/>
</dbReference>
<evidence type="ECO:0000259" key="4">
    <source>
        <dbReference type="Pfam" id="PF00534"/>
    </source>
</evidence>
<proteinExistence type="predicted"/>
<protein>
    <recommendedName>
        <fullName evidence="1">D-inositol 3-phosphate glycosyltransferase</fullName>
    </recommendedName>
</protein>
<dbReference type="InterPro" id="IPR001296">
    <property type="entry name" value="Glyco_trans_1"/>
</dbReference>
<dbReference type="AlphaFoldDB" id="A0AB39QWT7"/>
<organism evidence="5">
    <name type="scientific">Streptomyces sp. R39</name>
    <dbReference type="NCBI Taxonomy" id="3238631"/>
    <lineage>
        <taxon>Bacteria</taxon>
        <taxon>Bacillati</taxon>
        <taxon>Actinomycetota</taxon>
        <taxon>Actinomycetes</taxon>
        <taxon>Kitasatosporales</taxon>
        <taxon>Streptomycetaceae</taxon>
        <taxon>Streptomyces</taxon>
    </lineage>
</organism>
<dbReference type="SUPFAM" id="SSF53756">
    <property type="entry name" value="UDP-Glycosyltransferase/glycogen phosphorylase"/>
    <property type="match status" value="1"/>
</dbReference>
<evidence type="ECO:0000256" key="2">
    <source>
        <dbReference type="ARBA" id="ARBA00022679"/>
    </source>
</evidence>
<feature type="compositionally biased region" description="Basic and acidic residues" evidence="3">
    <location>
        <begin position="369"/>
        <end position="381"/>
    </location>
</feature>
<dbReference type="Pfam" id="PF00534">
    <property type="entry name" value="Glycos_transf_1"/>
    <property type="match status" value="1"/>
</dbReference>
<keyword evidence="5" id="KW-0328">Glycosyltransferase</keyword>
<sequence length="405" mass="44789">MRILVVTVVHHPEDARILHRQITALRDRGHHVVYAAPFSAREVRPRPDLEGIDLPRAAGRSRRTAVRAARTLIAERGHEADVILLHDPELLLALPGTLRRWRRSGTGPVVVWDVHEDTAAALAMKRWVPAPLRPPLRLGVRAAERLAERHLRLLLAEDAYQERFCRTHPVVPNFTTAPAQAPEPPDSERVVYVGHLSRARGALDLIETARHLGSGLRVEVAGAADPDVRDALTAADRDGVLRWHGFLPNDRALALLPGALAGLSLLHDQPNYRHSRPTKVVEYMAHGVPVVTTPTPLAADMVEQHGCGLVVPYRDPRATAAAIRRLSSDAILRHTAAQRGREAALTHFNWLEKAAEFTGCLETWVREREDAGAGRARDAARTRRPRRRPAARPSPGPRPRPGRVG</sequence>